<evidence type="ECO:0000313" key="2">
    <source>
        <dbReference type="EMBL" id="SHO51992.1"/>
    </source>
</evidence>
<name>A0A1M7YH80_9FIRM</name>
<evidence type="ECO:0000313" key="3">
    <source>
        <dbReference type="Proteomes" id="UP000184612"/>
    </source>
</evidence>
<gene>
    <name evidence="2" type="ORF">SAMN02745217_03439</name>
</gene>
<dbReference type="RefSeq" id="WP_242952398.1">
    <property type="nucleotide sequence ID" value="NZ_FRFD01000010.1"/>
</dbReference>
<feature type="transmembrane region" description="Helical" evidence="1">
    <location>
        <begin position="74"/>
        <end position="94"/>
    </location>
</feature>
<protein>
    <submittedName>
        <fullName evidence="2">ABC-2 type transport system permease protein</fullName>
    </submittedName>
</protein>
<organism evidence="2 3">
    <name type="scientific">Anaerocolumna xylanovorans DSM 12503</name>
    <dbReference type="NCBI Taxonomy" id="1121345"/>
    <lineage>
        <taxon>Bacteria</taxon>
        <taxon>Bacillati</taxon>
        <taxon>Bacillota</taxon>
        <taxon>Clostridia</taxon>
        <taxon>Lachnospirales</taxon>
        <taxon>Lachnospiraceae</taxon>
        <taxon>Anaerocolumna</taxon>
    </lineage>
</organism>
<dbReference type="AlphaFoldDB" id="A0A1M7YH80"/>
<evidence type="ECO:0000256" key="1">
    <source>
        <dbReference type="SAM" id="Phobius"/>
    </source>
</evidence>
<proteinExistence type="predicted"/>
<feature type="transmembrane region" description="Helical" evidence="1">
    <location>
        <begin position="155"/>
        <end position="175"/>
    </location>
</feature>
<reference evidence="2 3" key="1">
    <citation type="submission" date="2016-12" db="EMBL/GenBank/DDBJ databases">
        <authorList>
            <person name="Song W.-J."/>
            <person name="Kurnit D.M."/>
        </authorList>
    </citation>
    <scope>NUCLEOTIDE SEQUENCE [LARGE SCALE GENOMIC DNA]</scope>
    <source>
        <strain evidence="2 3">DSM 12503</strain>
    </source>
</reference>
<dbReference type="Proteomes" id="UP000184612">
    <property type="component" value="Unassembled WGS sequence"/>
</dbReference>
<sequence>MVIFMRGFLAFTKKEFLEQLRTYKWLIFLAVFFLFGLMSPLLAKLTPDILSSMDMGGIQLNLPEPTVMDAYSQYFKNMTQMGVVVVLLVFGSILSNELIKGTLVNILAKGMSRTAVLLSKYTAAVILWSAGFLLSAATNYGYTVYLFKNASVPNLMFSMFCLWLFGCFIIALILLSSVAAAGSFGGLILSAVTLIILLMVNIFPKAEKFNPVTLVSKNTALLNGTNKAGDLYLTVAMTTTLIAVCIITAVLLFKKKQI</sequence>
<dbReference type="STRING" id="1121345.SAMN02745217_03439"/>
<keyword evidence="1" id="KW-1133">Transmembrane helix</keyword>
<keyword evidence="1" id="KW-0812">Transmembrane</keyword>
<keyword evidence="1" id="KW-0472">Membrane</keyword>
<accession>A0A1M7YH80</accession>
<dbReference type="PANTHER" id="PTHR43471">
    <property type="entry name" value="ABC TRANSPORTER PERMEASE"/>
    <property type="match status" value="1"/>
</dbReference>
<dbReference type="EMBL" id="FRFD01000010">
    <property type="protein sequence ID" value="SHO51992.1"/>
    <property type="molecule type" value="Genomic_DNA"/>
</dbReference>
<keyword evidence="3" id="KW-1185">Reference proteome</keyword>
<feature type="transmembrane region" description="Helical" evidence="1">
    <location>
        <begin position="115"/>
        <end position="135"/>
    </location>
</feature>
<feature type="transmembrane region" description="Helical" evidence="1">
    <location>
        <begin position="231"/>
        <end position="253"/>
    </location>
</feature>
<feature type="transmembrane region" description="Helical" evidence="1">
    <location>
        <begin position="182"/>
        <end position="203"/>
    </location>
</feature>